<sequence length="249" mass="28015">MTVRGLELPAVVRGRVWHRRTVPQPYAFAHHHEQWLVDVDRLGRMPRGVRLLARFRNRDHFAGDPAVGLRAGVEHALAGQGIATAPDDRVLMLAHARRLGHVFDPLSVFWCLRADGTLRAVVLEVHNTYGGRHAYVVEPDDAGAAEVDKVLYVSPFNDTAGRYQVRVRLDATAVAVEIRLWRDGEEVLVAGVAGRPVPATTLTAVRTTVRRPFWTWQVSALIRWHGVRLWARGLPRYARTAAPFREERA</sequence>
<evidence type="ECO:0000313" key="2">
    <source>
        <dbReference type="Proteomes" id="UP000230842"/>
    </source>
</evidence>
<dbReference type="PANTHER" id="PTHR33973:SF4">
    <property type="entry name" value="OS07G0153300 PROTEIN"/>
    <property type="match status" value="1"/>
</dbReference>
<gene>
    <name evidence="1" type="ORF">CLV56_1031</name>
</gene>
<protein>
    <recommendedName>
        <fullName evidence="3">DUF1365 family protein</fullName>
    </recommendedName>
</protein>
<dbReference type="RefSeq" id="WP_039349389.1">
    <property type="nucleotide sequence ID" value="NZ_PGEZ01000001.1"/>
</dbReference>
<dbReference type="Proteomes" id="UP000230842">
    <property type="component" value="Unassembled WGS sequence"/>
</dbReference>
<name>A0A0B2BFS9_9ACTN</name>
<dbReference type="Pfam" id="PF07103">
    <property type="entry name" value="DUF1365"/>
    <property type="match status" value="1"/>
</dbReference>
<evidence type="ECO:0000313" key="1">
    <source>
        <dbReference type="EMBL" id="PJJ56818.1"/>
    </source>
</evidence>
<organism evidence="1 2">
    <name type="scientific">Mumia flava</name>
    <dbReference type="NCBI Taxonomy" id="1348852"/>
    <lineage>
        <taxon>Bacteria</taxon>
        <taxon>Bacillati</taxon>
        <taxon>Actinomycetota</taxon>
        <taxon>Actinomycetes</taxon>
        <taxon>Propionibacteriales</taxon>
        <taxon>Nocardioidaceae</taxon>
        <taxon>Mumia</taxon>
    </lineage>
</organism>
<dbReference type="AlphaFoldDB" id="A0A0B2BFS9"/>
<reference evidence="1 2" key="1">
    <citation type="submission" date="2017-11" db="EMBL/GenBank/DDBJ databases">
        <title>Genomic Encyclopedia of Archaeal and Bacterial Type Strains, Phase II (KMG-II): From Individual Species to Whole Genera.</title>
        <authorList>
            <person name="Goeker M."/>
        </authorList>
    </citation>
    <scope>NUCLEOTIDE SEQUENCE [LARGE SCALE GENOMIC DNA]</scope>
    <source>
        <strain evidence="1 2">DSM 27763</strain>
    </source>
</reference>
<dbReference type="EMBL" id="PGEZ01000001">
    <property type="protein sequence ID" value="PJJ56818.1"/>
    <property type="molecule type" value="Genomic_DNA"/>
</dbReference>
<dbReference type="PANTHER" id="PTHR33973">
    <property type="entry name" value="OS07G0153300 PROTEIN"/>
    <property type="match status" value="1"/>
</dbReference>
<accession>A0A0B2BFS9</accession>
<comment type="caution">
    <text evidence="1">The sequence shown here is derived from an EMBL/GenBank/DDBJ whole genome shotgun (WGS) entry which is preliminary data.</text>
</comment>
<proteinExistence type="predicted"/>
<evidence type="ECO:0008006" key="3">
    <source>
        <dbReference type="Google" id="ProtNLM"/>
    </source>
</evidence>
<keyword evidence="2" id="KW-1185">Reference proteome</keyword>
<dbReference type="InterPro" id="IPR010775">
    <property type="entry name" value="DUF1365"/>
</dbReference>